<accession>A0ABM0WXU1</accession>
<dbReference type="PANTHER" id="PTHR31260:SF77">
    <property type="entry name" value="(RAPE) HYPOTHETICAL PROTEIN"/>
    <property type="match status" value="1"/>
</dbReference>
<dbReference type="GeneID" id="104756758"/>
<dbReference type="NCBIfam" id="TIGR01572">
    <property type="entry name" value="A_thl_para_3677"/>
    <property type="match status" value="1"/>
</dbReference>
<gene>
    <name evidence="3" type="primary">LOC104756758</name>
</gene>
<dbReference type="Proteomes" id="UP000694864">
    <property type="component" value="Chromosome 17"/>
</dbReference>
<evidence type="ECO:0000256" key="1">
    <source>
        <dbReference type="ARBA" id="ARBA00043961"/>
    </source>
</evidence>
<evidence type="ECO:0000313" key="3">
    <source>
        <dbReference type="RefSeq" id="XP_010477705.1"/>
    </source>
</evidence>
<dbReference type="Pfam" id="PF04776">
    <property type="entry name" value="protein_MS5"/>
    <property type="match status" value="1"/>
</dbReference>
<name>A0ABM0WXU1_CAMSA</name>
<protein>
    <submittedName>
        <fullName evidence="3">UPF0725 protein At1g23960</fullName>
    </submittedName>
</protein>
<reference evidence="3" key="2">
    <citation type="submission" date="2025-08" db="UniProtKB">
        <authorList>
            <consortium name="RefSeq"/>
        </authorList>
    </citation>
    <scope>IDENTIFICATION</scope>
    <source>
        <tissue evidence="3">Leaf</tissue>
    </source>
</reference>
<organism evidence="2 3">
    <name type="scientific">Camelina sativa</name>
    <name type="common">False flax</name>
    <name type="synonym">Myagrum sativum</name>
    <dbReference type="NCBI Taxonomy" id="90675"/>
    <lineage>
        <taxon>Eukaryota</taxon>
        <taxon>Viridiplantae</taxon>
        <taxon>Streptophyta</taxon>
        <taxon>Embryophyta</taxon>
        <taxon>Tracheophyta</taxon>
        <taxon>Spermatophyta</taxon>
        <taxon>Magnoliopsida</taxon>
        <taxon>eudicotyledons</taxon>
        <taxon>Gunneridae</taxon>
        <taxon>Pentapetalae</taxon>
        <taxon>rosids</taxon>
        <taxon>malvids</taxon>
        <taxon>Brassicales</taxon>
        <taxon>Brassicaceae</taxon>
        <taxon>Camelineae</taxon>
        <taxon>Camelina</taxon>
    </lineage>
</organism>
<dbReference type="PANTHER" id="PTHR31260">
    <property type="entry name" value="CYSTATIN/MONELLIN SUPERFAMILY PROTEIN"/>
    <property type="match status" value="1"/>
</dbReference>
<reference evidence="2" key="1">
    <citation type="journal article" date="2014" name="Nat. Commun.">
        <title>The emerging biofuel crop Camelina sativa retains a highly undifferentiated hexaploid genome structure.</title>
        <authorList>
            <person name="Kagale S."/>
            <person name="Koh C."/>
            <person name="Nixon J."/>
            <person name="Bollina V."/>
            <person name="Clarke W.E."/>
            <person name="Tuteja R."/>
            <person name="Spillane C."/>
            <person name="Robinson S.J."/>
            <person name="Links M.G."/>
            <person name="Clarke C."/>
            <person name="Higgins E.E."/>
            <person name="Huebert T."/>
            <person name="Sharpe A.G."/>
            <person name="Parkin I.A."/>
        </authorList>
    </citation>
    <scope>NUCLEOTIDE SEQUENCE [LARGE SCALE GENOMIC DNA]</scope>
    <source>
        <strain evidence="2">cv. DH55</strain>
    </source>
</reference>
<keyword evidence="2" id="KW-1185">Reference proteome</keyword>
<evidence type="ECO:0000313" key="2">
    <source>
        <dbReference type="Proteomes" id="UP000694864"/>
    </source>
</evidence>
<dbReference type="InterPro" id="IPR006462">
    <property type="entry name" value="MS5"/>
</dbReference>
<proteinExistence type="inferred from homology"/>
<comment type="similarity">
    <text evidence="1">Belongs to the UPF0725 (EMB2204) family.</text>
</comment>
<sequence length="301" mass="34601">METAEETAEEKYFRLQRAYWLQVAETEGFDLEHVVVPPSMIGRINGLIAYDCERYVDHYPHRMLVKHYANVGLHRYNMLKRTNFHLGSLKKFNMLQNFVSSYYMTLLAHDLRSCPSGKDFQVRVDERTYGSLDLTVSVARPKDELVTTKMPFIPHFHGGASASGIFIGDLPDWPSDDDLKDQNRFYLVKEADMQYNNWILMYLELVICAADRSINRYSRLSGLNIVEVVIETTDVLPPKRRLKAKCANVYISFTGISELHAPQQVFPSGVNLKRQAIVRRVMDDTGYFTLVGKLCGGEKKE</sequence>
<dbReference type="RefSeq" id="XP_010477705.1">
    <property type="nucleotide sequence ID" value="XM_010479403.1"/>
</dbReference>